<dbReference type="Proteomes" id="UP001178508">
    <property type="component" value="Chromosome 1"/>
</dbReference>
<organism evidence="1 2">
    <name type="scientific">Xyrichtys novacula</name>
    <name type="common">Pearly razorfish</name>
    <name type="synonym">Hemipteronotus novacula</name>
    <dbReference type="NCBI Taxonomy" id="13765"/>
    <lineage>
        <taxon>Eukaryota</taxon>
        <taxon>Metazoa</taxon>
        <taxon>Chordata</taxon>
        <taxon>Craniata</taxon>
        <taxon>Vertebrata</taxon>
        <taxon>Euteleostomi</taxon>
        <taxon>Actinopterygii</taxon>
        <taxon>Neopterygii</taxon>
        <taxon>Teleostei</taxon>
        <taxon>Neoteleostei</taxon>
        <taxon>Acanthomorphata</taxon>
        <taxon>Eupercaria</taxon>
        <taxon>Labriformes</taxon>
        <taxon>Labridae</taxon>
        <taxon>Xyrichtys</taxon>
    </lineage>
</organism>
<dbReference type="EMBL" id="OY660864">
    <property type="protein sequence ID" value="CAJ1050044.1"/>
    <property type="molecule type" value="Genomic_DNA"/>
</dbReference>
<dbReference type="AlphaFoldDB" id="A0AAV1EMS8"/>
<dbReference type="Gene3D" id="3.30.420.10">
    <property type="entry name" value="Ribonuclease H-like superfamily/Ribonuclease H"/>
    <property type="match status" value="1"/>
</dbReference>
<accession>A0AAV1EMS8</accession>
<gene>
    <name evidence="1" type="ORF">XNOV1_A042472</name>
</gene>
<name>A0AAV1EMS8_XYRNO</name>
<sequence>MTRWKPISLTTVTFEKGWSEGLCICKKTRLHPQKKKKRHEWVKTHKNWTNDDRNKFELFGSKLRVYVCRQTGERLKAPCVTPTIQHGGGSSWYGDVYQVME</sequence>
<evidence type="ECO:0000313" key="1">
    <source>
        <dbReference type="EMBL" id="CAJ1050044.1"/>
    </source>
</evidence>
<dbReference type="GO" id="GO:0003676">
    <property type="term" value="F:nucleic acid binding"/>
    <property type="evidence" value="ECO:0007669"/>
    <property type="project" value="InterPro"/>
</dbReference>
<dbReference type="InterPro" id="IPR036397">
    <property type="entry name" value="RNaseH_sf"/>
</dbReference>
<reference evidence="1" key="1">
    <citation type="submission" date="2023-08" db="EMBL/GenBank/DDBJ databases">
        <authorList>
            <person name="Alioto T."/>
            <person name="Alioto T."/>
            <person name="Gomez Garrido J."/>
        </authorList>
    </citation>
    <scope>NUCLEOTIDE SEQUENCE</scope>
</reference>
<proteinExistence type="predicted"/>
<keyword evidence="2" id="KW-1185">Reference proteome</keyword>
<protein>
    <submittedName>
        <fullName evidence="1">Uncharacterized protein LOC116778268</fullName>
    </submittedName>
</protein>
<evidence type="ECO:0000313" key="2">
    <source>
        <dbReference type="Proteomes" id="UP001178508"/>
    </source>
</evidence>